<dbReference type="InterPro" id="IPR016181">
    <property type="entry name" value="Acyl_CoA_acyltransferase"/>
</dbReference>
<dbReference type="EMBL" id="VBTE01000023">
    <property type="protein sequence ID" value="TLQ06882.1"/>
    <property type="molecule type" value="Genomic_DNA"/>
</dbReference>
<dbReference type="PANTHER" id="PTHR43792:SF1">
    <property type="entry name" value="N-ACETYLTRANSFERASE DOMAIN-CONTAINING PROTEIN"/>
    <property type="match status" value="1"/>
</dbReference>
<dbReference type="Proteomes" id="UP000307201">
    <property type="component" value="Unassembled WGS sequence"/>
</dbReference>
<dbReference type="OrthoDB" id="9798081at2"/>
<dbReference type="PROSITE" id="PS51186">
    <property type="entry name" value="GNAT"/>
    <property type="match status" value="1"/>
</dbReference>
<name>A0A5R9C2F9_9LACT</name>
<comment type="caution">
    <text evidence="2">The sequence shown here is derived from an EMBL/GenBank/DDBJ whole genome shotgun (WGS) entry which is preliminary data.</text>
</comment>
<proteinExistence type="predicted"/>
<gene>
    <name evidence="2" type="ORF">FEZ48_08185</name>
</gene>
<dbReference type="SUPFAM" id="SSF55729">
    <property type="entry name" value="Acyl-CoA N-acyltransferases (Nat)"/>
    <property type="match status" value="1"/>
</dbReference>
<dbReference type="STRING" id="191770.SAMN04488013_106122"/>
<reference evidence="2 3" key="1">
    <citation type="submission" date="2019-05" db="EMBL/GenBank/DDBJ databases">
        <title>The metagenome of a microbial culture collection derived from dairy environment covers the genomic content of the human microbiome.</title>
        <authorList>
            <person name="Roder T."/>
            <person name="Wuthrich D."/>
            <person name="Sattari Z."/>
            <person name="Von Ah U."/>
            <person name="Bar C."/>
            <person name="Ronchi F."/>
            <person name="Macpherson A.J."/>
            <person name="Ganal-Vonarburg S.C."/>
            <person name="Bruggmann R."/>
            <person name="Vergeres G."/>
        </authorList>
    </citation>
    <scope>NUCLEOTIDE SEQUENCE [LARGE SCALE GENOMIC DNA]</scope>
    <source>
        <strain evidence="2 3">FAM 24235</strain>
    </source>
</reference>
<sequence length="185" mass="21619">MLYSFSTMYLKRRGNMLETERLRLRDYTSEDFEFLYSMTSNEKMMKYIGNGQTRDRKETKATLNKLFAMYKSHPCYGHKLLISKTTEELIGHAGFLPQMIEEEEYIEIGYWIDEKYWHQGYATEIAKALRVFGEQKLQLEEMISLVYVGNTGSANVAEKNGMQILKQVELNGKDVNVYSTRITKG</sequence>
<dbReference type="Gene3D" id="3.40.630.30">
    <property type="match status" value="1"/>
</dbReference>
<dbReference type="InterPro" id="IPR000182">
    <property type="entry name" value="GNAT_dom"/>
</dbReference>
<evidence type="ECO:0000313" key="2">
    <source>
        <dbReference type="EMBL" id="TLQ06882.1"/>
    </source>
</evidence>
<accession>A0A5R9C2F9</accession>
<dbReference type="GO" id="GO:0016747">
    <property type="term" value="F:acyltransferase activity, transferring groups other than amino-acyl groups"/>
    <property type="evidence" value="ECO:0007669"/>
    <property type="project" value="InterPro"/>
</dbReference>
<feature type="domain" description="N-acetyltransferase" evidence="1">
    <location>
        <begin position="22"/>
        <end position="183"/>
    </location>
</feature>
<evidence type="ECO:0000313" key="3">
    <source>
        <dbReference type="Proteomes" id="UP000307201"/>
    </source>
</evidence>
<dbReference type="Pfam" id="PF13302">
    <property type="entry name" value="Acetyltransf_3"/>
    <property type="match status" value="1"/>
</dbReference>
<protein>
    <submittedName>
        <fullName evidence="2">GNAT family N-acetyltransferase</fullName>
    </submittedName>
</protein>
<dbReference type="PANTHER" id="PTHR43792">
    <property type="entry name" value="GNAT FAMILY, PUTATIVE (AFU_ORTHOLOGUE AFUA_3G00765)-RELATED-RELATED"/>
    <property type="match status" value="1"/>
</dbReference>
<organism evidence="2 3">
    <name type="scientific">Marinilactibacillus psychrotolerans</name>
    <dbReference type="NCBI Taxonomy" id="191770"/>
    <lineage>
        <taxon>Bacteria</taxon>
        <taxon>Bacillati</taxon>
        <taxon>Bacillota</taxon>
        <taxon>Bacilli</taxon>
        <taxon>Lactobacillales</taxon>
        <taxon>Carnobacteriaceae</taxon>
        <taxon>Marinilactibacillus</taxon>
    </lineage>
</organism>
<dbReference type="AlphaFoldDB" id="A0A5R9C2F9"/>
<dbReference type="InterPro" id="IPR051531">
    <property type="entry name" value="N-acetyltransferase"/>
</dbReference>
<keyword evidence="2" id="KW-0808">Transferase</keyword>
<evidence type="ECO:0000259" key="1">
    <source>
        <dbReference type="PROSITE" id="PS51186"/>
    </source>
</evidence>